<gene>
    <name evidence="6" type="ORF">FRACYDRAFT_163404</name>
</gene>
<reference evidence="6 7" key="1">
    <citation type="submission" date="2016-09" db="EMBL/GenBank/DDBJ databases">
        <title>Extensive genetic diversity and differential bi-allelic expression allows diatom success in the polar Southern Ocean.</title>
        <authorList>
            <consortium name="DOE Joint Genome Institute"/>
            <person name="Mock T."/>
            <person name="Otillar R.P."/>
            <person name="Strauss J."/>
            <person name="Dupont C."/>
            <person name="Frickenhaus S."/>
            <person name="Maumus F."/>
            <person name="Mcmullan M."/>
            <person name="Sanges R."/>
            <person name="Schmutz J."/>
            <person name="Toseland A."/>
            <person name="Valas R."/>
            <person name="Veluchamy A."/>
            <person name="Ward B.J."/>
            <person name="Allen A."/>
            <person name="Barry K."/>
            <person name="Falciatore A."/>
            <person name="Ferrante M."/>
            <person name="Fortunato A.E."/>
            <person name="Gloeckner G."/>
            <person name="Gruber A."/>
            <person name="Hipkin R."/>
            <person name="Janech M."/>
            <person name="Kroth P."/>
            <person name="Leese F."/>
            <person name="Lindquist E."/>
            <person name="Lyon B.R."/>
            <person name="Martin J."/>
            <person name="Mayer C."/>
            <person name="Parker M."/>
            <person name="Quesneville H."/>
            <person name="Raymond J."/>
            <person name="Uhlig C."/>
            <person name="Valentin K.U."/>
            <person name="Worden A.Z."/>
            <person name="Armbrust E.V."/>
            <person name="Bowler C."/>
            <person name="Green B."/>
            <person name="Moulton V."/>
            <person name="Van Oosterhout C."/>
            <person name="Grigoriev I."/>
        </authorList>
    </citation>
    <scope>NUCLEOTIDE SEQUENCE [LARGE SCALE GENOMIC DNA]</scope>
    <source>
        <strain evidence="6 7">CCMP1102</strain>
    </source>
</reference>
<protein>
    <submittedName>
        <fullName evidence="6">Arp2/3 complex subunit</fullName>
    </submittedName>
</protein>
<feature type="non-terminal residue" evidence="6">
    <location>
        <position position="125"/>
    </location>
</feature>
<dbReference type="GO" id="GO:0051015">
    <property type="term" value="F:actin filament binding"/>
    <property type="evidence" value="ECO:0007669"/>
    <property type="project" value="TreeGrafter"/>
</dbReference>
<keyword evidence="5" id="KW-0206">Cytoskeleton</keyword>
<keyword evidence="4" id="KW-0009">Actin-binding</keyword>
<accession>A0A1E7ERB7</accession>
<dbReference type="PANTHER" id="PTHR22629:SF0">
    <property type="entry name" value="ACTIN-RELATED PROTEIN 2_3 COMPLEX SUBUNIT 4"/>
    <property type="match status" value="1"/>
</dbReference>
<dbReference type="SUPFAM" id="SSF69645">
    <property type="entry name" value="Arp2/3 complex subunits"/>
    <property type="match status" value="1"/>
</dbReference>
<dbReference type="EMBL" id="KV784381">
    <property type="protein sequence ID" value="OEU08374.1"/>
    <property type="molecule type" value="Genomic_DNA"/>
</dbReference>
<evidence type="ECO:0000256" key="1">
    <source>
        <dbReference type="ARBA" id="ARBA00004245"/>
    </source>
</evidence>
<feature type="non-terminal residue" evidence="6">
    <location>
        <position position="1"/>
    </location>
</feature>
<proteinExistence type="inferred from homology"/>
<comment type="subcellular location">
    <subcellularLocation>
        <location evidence="1">Cytoplasm</location>
        <location evidence="1">Cytoskeleton</location>
    </subcellularLocation>
</comment>
<evidence type="ECO:0000313" key="7">
    <source>
        <dbReference type="Proteomes" id="UP000095751"/>
    </source>
</evidence>
<dbReference type="GO" id="GO:0030041">
    <property type="term" value="P:actin filament polymerization"/>
    <property type="evidence" value="ECO:0007669"/>
    <property type="project" value="InterPro"/>
</dbReference>
<name>A0A1E7ERB7_9STRA</name>
<evidence type="ECO:0000256" key="5">
    <source>
        <dbReference type="ARBA" id="ARBA00023212"/>
    </source>
</evidence>
<evidence type="ECO:0000313" key="6">
    <source>
        <dbReference type="EMBL" id="OEU08374.1"/>
    </source>
</evidence>
<dbReference type="Pfam" id="PF05856">
    <property type="entry name" value="ARPC4"/>
    <property type="match status" value="1"/>
</dbReference>
<comment type="similarity">
    <text evidence="2">Belongs to the ARPC4 family.</text>
</comment>
<dbReference type="AlphaFoldDB" id="A0A1E7ERB7"/>
<dbReference type="KEGG" id="fcy:FRACYDRAFT_163404"/>
<evidence type="ECO:0000256" key="3">
    <source>
        <dbReference type="ARBA" id="ARBA00022490"/>
    </source>
</evidence>
<keyword evidence="3" id="KW-0963">Cytoplasm</keyword>
<dbReference type="Gene3D" id="3.30.1460.20">
    <property type="match status" value="1"/>
</dbReference>
<dbReference type="GO" id="GO:0005885">
    <property type="term" value="C:Arp2/3 protein complex"/>
    <property type="evidence" value="ECO:0007669"/>
    <property type="project" value="InterPro"/>
</dbReference>
<dbReference type="InterPro" id="IPR034666">
    <property type="entry name" value="ARPC2/4"/>
</dbReference>
<dbReference type="InterPro" id="IPR008384">
    <property type="entry name" value="ARPC4"/>
</dbReference>
<dbReference type="Proteomes" id="UP000095751">
    <property type="component" value="Unassembled WGS sequence"/>
</dbReference>
<sequence length="125" mass="14444">KESCMIESTSNSVRISFLFKQQAQQQQAATDNGGDTLEVSILFQWMRFLTQQAEDHYQILRKKPLDGYSVSFLITNKNIQVHGQKQLQQTIINFCSQMDKECSDIKIQVNAQARYVTTEFLKAFN</sequence>
<keyword evidence="7" id="KW-1185">Reference proteome</keyword>
<organism evidence="6 7">
    <name type="scientific">Fragilariopsis cylindrus CCMP1102</name>
    <dbReference type="NCBI Taxonomy" id="635003"/>
    <lineage>
        <taxon>Eukaryota</taxon>
        <taxon>Sar</taxon>
        <taxon>Stramenopiles</taxon>
        <taxon>Ochrophyta</taxon>
        <taxon>Bacillariophyta</taxon>
        <taxon>Bacillariophyceae</taxon>
        <taxon>Bacillariophycidae</taxon>
        <taxon>Bacillariales</taxon>
        <taxon>Bacillariaceae</taxon>
        <taxon>Fragilariopsis</taxon>
    </lineage>
</organism>
<evidence type="ECO:0000256" key="4">
    <source>
        <dbReference type="ARBA" id="ARBA00023203"/>
    </source>
</evidence>
<dbReference type="PANTHER" id="PTHR22629">
    <property type="entry name" value="ARP2/3 COMPLEX 20 KD SUBUNIT"/>
    <property type="match status" value="1"/>
</dbReference>
<dbReference type="InParanoid" id="A0A1E7ERB7"/>
<dbReference type="GO" id="GO:0034314">
    <property type="term" value="P:Arp2/3 complex-mediated actin nucleation"/>
    <property type="evidence" value="ECO:0007669"/>
    <property type="project" value="InterPro"/>
</dbReference>
<dbReference type="OrthoDB" id="336240at2759"/>
<evidence type="ECO:0000256" key="2">
    <source>
        <dbReference type="ARBA" id="ARBA00005919"/>
    </source>
</evidence>